<dbReference type="OrthoDB" id="9155169at2"/>
<keyword evidence="6 8" id="KW-1133">Transmembrane helix</keyword>
<evidence type="ECO:0000256" key="5">
    <source>
        <dbReference type="ARBA" id="ARBA00022692"/>
    </source>
</evidence>
<sequence length="247" mass="27500">MDIYFVIAFGVIVLFSSLVHGSIGFGFGMISTPLVALFTDIQTTITYMLIPTMLVNIISILSEGKFFEALKKFWFIILLMVIGSALGTVLLVYTNSNYFKLLLAFIIFVYLLQSFVKIEATFISSYPKSSTYGLGLIGGIISGLTNIVAPLMIMYTLELKYTKKDTIQLSNLCFLFTKIGQLIVFISLGAFSNEAFELSILSIVIVCLGMLLGIKIKRKIDAKFYAKILKALLFIIALTLVYQTLFL</sequence>
<evidence type="ECO:0000313" key="9">
    <source>
        <dbReference type="EMBL" id="PKI80681.1"/>
    </source>
</evidence>
<dbReference type="InterPro" id="IPR002781">
    <property type="entry name" value="TM_pro_TauE-like"/>
</dbReference>
<proteinExistence type="inferred from homology"/>
<accession>A0A2N1J2B6</accession>
<evidence type="ECO:0000256" key="3">
    <source>
        <dbReference type="ARBA" id="ARBA00022448"/>
    </source>
</evidence>
<feature type="transmembrane region" description="Helical" evidence="8">
    <location>
        <begin position="6"/>
        <end position="27"/>
    </location>
</feature>
<keyword evidence="7 8" id="KW-0472">Membrane</keyword>
<dbReference type="AlphaFoldDB" id="A0A2N1J2B6"/>
<evidence type="ECO:0000256" key="8">
    <source>
        <dbReference type="RuleBase" id="RU363041"/>
    </source>
</evidence>
<keyword evidence="5 8" id="KW-0812">Transmembrane</keyword>
<name>A0A2N1J2B6_9BACT</name>
<evidence type="ECO:0000313" key="10">
    <source>
        <dbReference type="Proteomes" id="UP000233248"/>
    </source>
</evidence>
<keyword evidence="4 8" id="KW-1003">Cell membrane</keyword>
<comment type="subcellular location">
    <subcellularLocation>
        <location evidence="1 8">Cell membrane</location>
        <topology evidence="1 8">Multi-pass membrane protein</topology>
    </subcellularLocation>
</comment>
<organism evidence="9 10">
    <name type="scientific">Malaciobacter halophilus</name>
    <dbReference type="NCBI Taxonomy" id="197482"/>
    <lineage>
        <taxon>Bacteria</taxon>
        <taxon>Pseudomonadati</taxon>
        <taxon>Campylobacterota</taxon>
        <taxon>Epsilonproteobacteria</taxon>
        <taxon>Campylobacterales</taxon>
        <taxon>Arcobacteraceae</taxon>
        <taxon>Malaciobacter</taxon>
    </lineage>
</organism>
<evidence type="ECO:0000256" key="6">
    <source>
        <dbReference type="ARBA" id="ARBA00022989"/>
    </source>
</evidence>
<feature type="transmembrane region" description="Helical" evidence="8">
    <location>
        <begin position="198"/>
        <end position="216"/>
    </location>
</feature>
<dbReference type="PANTHER" id="PTHR30269:SF37">
    <property type="entry name" value="MEMBRANE TRANSPORTER PROTEIN"/>
    <property type="match status" value="1"/>
</dbReference>
<reference evidence="9 10" key="1">
    <citation type="submission" date="2017-09" db="EMBL/GenBank/DDBJ databases">
        <title>Genomics of the genus Arcobacter.</title>
        <authorList>
            <person name="Perez-Cataluna A."/>
            <person name="Figueras M.J."/>
            <person name="Salas-Masso N."/>
        </authorList>
    </citation>
    <scope>NUCLEOTIDE SEQUENCE [LARGE SCALE GENOMIC DNA]</scope>
    <source>
        <strain evidence="9 10">DSM 18005</strain>
    </source>
</reference>
<evidence type="ECO:0000256" key="7">
    <source>
        <dbReference type="ARBA" id="ARBA00023136"/>
    </source>
</evidence>
<evidence type="ECO:0000256" key="2">
    <source>
        <dbReference type="ARBA" id="ARBA00009142"/>
    </source>
</evidence>
<dbReference type="PANTHER" id="PTHR30269">
    <property type="entry name" value="TRANSMEMBRANE PROTEIN YFCA"/>
    <property type="match status" value="1"/>
</dbReference>
<keyword evidence="3" id="KW-0813">Transport</keyword>
<evidence type="ECO:0000256" key="4">
    <source>
        <dbReference type="ARBA" id="ARBA00022475"/>
    </source>
</evidence>
<dbReference type="EMBL" id="NXIF01000030">
    <property type="protein sequence ID" value="PKI80681.1"/>
    <property type="molecule type" value="Genomic_DNA"/>
</dbReference>
<comment type="caution">
    <text evidence="9">The sequence shown here is derived from an EMBL/GenBank/DDBJ whole genome shotgun (WGS) entry which is preliminary data.</text>
</comment>
<keyword evidence="10" id="KW-1185">Reference proteome</keyword>
<protein>
    <recommendedName>
        <fullName evidence="8">Probable membrane transporter protein</fullName>
    </recommendedName>
</protein>
<gene>
    <name evidence="9" type="ORF">CP960_08050</name>
</gene>
<feature type="transmembrane region" description="Helical" evidence="8">
    <location>
        <begin position="98"/>
        <end position="116"/>
    </location>
</feature>
<dbReference type="InterPro" id="IPR052017">
    <property type="entry name" value="TSUP"/>
</dbReference>
<dbReference type="RefSeq" id="WP_101184908.1">
    <property type="nucleotide sequence ID" value="NZ_CP031218.1"/>
</dbReference>
<dbReference type="GO" id="GO:0005886">
    <property type="term" value="C:plasma membrane"/>
    <property type="evidence" value="ECO:0007669"/>
    <property type="project" value="UniProtKB-SubCell"/>
</dbReference>
<feature type="transmembrane region" description="Helical" evidence="8">
    <location>
        <begin position="228"/>
        <end position="246"/>
    </location>
</feature>
<feature type="transmembrane region" description="Helical" evidence="8">
    <location>
        <begin position="73"/>
        <end position="93"/>
    </location>
</feature>
<dbReference type="Pfam" id="PF01925">
    <property type="entry name" value="TauE"/>
    <property type="match status" value="1"/>
</dbReference>
<comment type="similarity">
    <text evidence="2 8">Belongs to the 4-toluene sulfonate uptake permease (TSUP) (TC 2.A.102) family.</text>
</comment>
<feature type="transmembrane region" description="Helical" evidence="8">
    <location>
        <begin position="34"/>
        <end position="61"/>
    </location>
</feature>
<feature type="transmembrane region" description="Helical" evidence="8">
    <location>
        <begin position="169"/>
        <end position="192"/>
    </location>
</feature>
<feature type="transmembrane region" description="Helical" evidence="8">
    <location>
        <begin position="136"/>
        <end position="157"/>
    </location>
</feature>
<evidence type="ECO:0000256" key="1">
    <source>
        <dbReference type="ARBA" id="ARBA00004651"/>
    </source>
</evidence>
<dbReference type="KEGG" id="ahs:AHALO_0945"/>
<dbReference type="Proteomes" id="UP000233248">
    <property type="component" value="Unassembled WGS sequence"/>
</dbReference>